<organism evidence="1 2">
    <name type="scientific">Actinomadura meridiana</name>
    <dbReference type="NCBI Taxonomy" id="559626"/>
    <lineage>
        <taxon>Bacteria</taxon>
        <taxon>Bacillati</taxon>
        <taxon>Actinomycetota</taxon>
        <taxon>Actinomycetes</taxon>
        <taxon>Streptosporangiales</taxon>
        <taxon>Thermomonosporaceae</taxon>
        <taxon>Actinomadura</taxon>
    </lineage>
</organism>
<dbReference type="Proteomes" id="UP001501710">
    <property type="component" value="Unassembled WGS sequence"/>
</dbReference>
<comment type="caution">
    <text evidence="1">The sequence shown here is derived from an EMBL/GenBank/DDBJ whole genome shotgun (WGS) entry which is preliminary data.</text>
</comment>
<evidence type="ECO:0000313" key="2">
    <source>
        <dbReference type="Proteomes" id="UP001501710"/>
    </source>
</evidence>
<dbReference type="EMBL" id="BAABAS010000004">
    <property type="protein sequence ID" value="GAA4228232.1"/>
    <property type="molecule type" value="Genomic_DNA"/>
</dbReference>
<name>A0ABP8BW54_9ACTN</name>
<accession>A0ABP8BW54</accession>
<gene>
    <name evidence="1" type="ORF">GCM10022254_17820</name>
</gene>
<keyword evidence="2" id="KW-1185">Reference proteome</keyword>
<sequence length="103" mass="10943">MRVPATGISGRTHMFPATAERCDKPERKASLKVIDPGGDAAGFLARSRPAATRGLFAAQLVGAVERWGLPGRIRFSQQGWAGRAGVDSRGPWRLGGEAVVTGW</sequence>
<evidence type="ECO:0000313" key="1">
    <source>
        <dbReference type="EMBL" id="GAA4228232.1"/>
    </source>
</evidence>
<proteinExistence type="predicted"/>
<reference evidence="2" key="1">
    <citation type="journal article" date="2019" name="Int. J. Syst. Evol. Microbiol.">
        <title>The Global Catalogue of Microorganisms (GCM) 10K type strain sequencing project: providing services to taxonomists for standard genome sequencing and annotation.</title>
        <authorList>
            <consortium name="The Broad Institute Genomics Platform"/>
            <consortium name="The Broad Institute Genome Sequencing Center for Infectious Disease"/>
            <person name="Wu L."/>
            <person name="Ma J."/>
        </authorList>
    </citation>
    <scope>NUCLEOTIDE SEQUENCE [LARGE SCALE GENOMIC DNA]</scope>
    <source>
        <strain evidence="2">JCM 17440</strain>
    </source>
</reference>
<protein>
    <submittedName>
        <fullName evidence="1">Uncharacterized protein</fullName>
    </submittedName>
</protein>